<proteinExistence type="predicted"/>
<dbReference type="Pfam" id="PF01258">
    <property type="entry name" value="zf-dskA_traR"/>
    <property type="match status" value="1"/>
</dbReference>
<evidence type="ECO:0000256" key="4">
    <source>
        <dbReference type="PROSITE-ProRule" id="PRU00510"/>
    </source>
</evidence>
<reference evidence="7 8" key="1">
    <citation type="submission" date="2020-03" db="EMBL/GenBank/DDBJ databases">
        <title>Isolation and identification of active actinomycetes.</title>
        <authorList>
            <person name="Sun X."/>
        </authorList>
    </citation>
    <scope>NUCLEOTIDE SEQUENCE [LARGE SCALE GENOMIC DNA]</scope>
    <source>
        <strain evidence="7 8">NEAU-D13</strain>
    </source>
</reference>
<feature type="compositionally biased region" description="Basic and acidic residues" evidence="5">
    <location>
        <begin position="59"/>
        <end position="71"/>
    </location>
</feature>
<accession>A0A7C9VWU9</accession>
<evidence type="ECO:0000256" key="3">
    <source>
        <dbReference type="ARBA" id="ARBA00022833"/>
    </source>
</evidence>
<feature type="domain" description="Zinc finger DksA/TraR C4-type" evidence="6">
    <location>
        <begin position="26"/>
        <end position="58"/>
    </location>
</feature>
<sequence>MAEQVAAAATVALNDIDIALLRIDIGSYGRCQTCHADIPIRLLEAIPQLRLCLACQHTDTRKGSRHGEPVSRQRQRAPAVRAQTPARQRVRRGTSTAGRRDRHSRSPT</sequence>
<evidence type="ECO:0000313" key="7">
    <source>
        <dbReference type="EMBL" id="NGY65112.1"/>
    </source>
</evidence>
<dbReference type="Gene3D" id="1.20.120.910">
    <property type="entry name" value="DksA, coiled-coil domain"/>
    <property type="match status" value="1"/>
</dbReference>
<dbReference type="PANTHER" id="PTHR33823:SF4">
    <property type="entry name" value="GENERAL STRESS PROTEIN 16O"/>
    <property type="match status" value="1"/>
</dbReference>
<evidence type="ECO:0000256" key="5">
    <source>
        <dbReference type="SAM" id="MobiDB-lite"/>
    </source>
</evidence>
<keyword evidence="2" id="KW-0863">Zinc-finger</keyword>
<dbReference type="PANTHER" id="PTHR33823">
    <property type="entry name" value="RNA POLYMERASE-BINDING TRANSCRIPTION FACTOR DKSA-RELATED"/>
    <property type="match status" value="1"/>
</dbReference>
<evidence type="ECO:0000256" key="2">
    <source>
        <dbReference type="ARBA" id="ARBA00022771"/>
    </source>
</evidence>
<dbReference type="InterPro" id="IPR000962">
    <property type="entry name" value="Znf_DskA_TraR"/>
</dbReference>
<dbReference type="EMBL" id="JAAMPJ010000015">
    <property type="protein sequence ID" value="NGY65112.1"/>
    <property type="molecule type" value="Genomic_DNA"/>
</dbReference>
<protein>
    <recommendedName>
        <fullName evidence="6">Zinc finger DksA/TraR C4-type domain-containing protein</fullName>
    </recommendedName>
</protein>
<name>A0A7C9VWU9_9PSEU</name>
<feature type="region of interest" description="Disordered" evidence="5">
    <location>
        <begin position="59"/>
        <end position="108"/>
    </location>
</feature>
<dbReference type="AlphaFoldDB" id="A0A7C9VWU9"/>
<keyword evidence="1" id="KW-0479">Metal-binding</keyword>
<evidence type="ECO:0000313" key="8">
    <source>
        <dbReference type="Proteomes" id="UP000481360"/>
    </source>
</evidence>
<dbReference type="Proteomes" id="UP000481360">
    <property type="component" value="Unassembled WGS sequence"/>
</dbReference>
<keyword evidence="8" id="KW-1185">Reference proteome</keyword>
<evidence type="ECO:0000259" key="6">
    <source>
        <dbReference type="Pfam" id="PF01258"/>
    </source>
</evidence>
<comment type="caution">
    <text evidence="7">The sequence shown here is derived from an EMBL/GenBank/DDBJ whole genome shotgun (WGS) entry which is preliminary data.</text>
</comment>
<dbReference type="GO" id="GO:0008270">
    <property type="term" value="F:zinc ion binding"/>
    <property type="evidence" value="ECO:0007669"/>
    <property type="project" value="UniProtKB-KW"/>
</dbReference>
<keyword evidence="3" id="KW-0862">Zinc</keyword>
<dbReference type="SUPFAM" id="SSF57716">
    <property type="entry name" value="Glucocorticoid receptor-like (DNA-binding domain)"/>
    <property type="match status" value="1"/>
</dbReference>
<dbReference type="PROSITE" id="PS51128">
    <property type="entry name" value="ZF_DKSA_2"/>
    <property type="match status" value="1"/>
</dbReference>
<feature type="zinc finger region" description="dksA C4-type" evidence="4">
    <location>
        <begin position="31"/>
        <end position="55"/>
    </location>
</feature>
<organism evidence="7 8">
    <name type="scientific">Lentzea alba</name>
    <dbReference type="NCBI Taxonomy" id="2714351"/>
    <lineage>
        <taxon>Bacteria</taxon>
        <taxon>Bacillati</taxon>
        <taxon>Actinomycetota</taxon>
        <taxon>Actinomycetes</taxon>
        <taxon>Pseudonocardiales</taxon>
        <taxon>Pseudonocardiaceae</taxon>
        <taxon>Lentzea</taxon>
    </lineage>
</organism>
<feature type="compositionally biased region" description="Low complexity" evidence="5">
    <location>
        <begin position="76"/>
        <end position="87"/>
    </location>
</feature>
<evidence type="ECO:0000256" key="1">
    <source>
        <dbReference type="ARBA" id="ARBA00022723"/>
    </source>
</evidence>
<gene>
    <name evidence="7" type="ORF">G7043_40010</name>
</gene>